<evidence type="ECO:0008006" key="2">
    <source>
        <dbReference type="Google" id="ProtNLM"/>
    </source>
</evidence>
<protein>
    <recommendedName>
        <fullName evidence="2">ATPases with chaperone activity, ATP-binding subunit</fullName>
    </recommendedName>
</protein>
<organism evidence="1">
    <name type="scientific">Streptococcus pneumoniae</name>
    <dbReference type="NCBI Taxonomy" id="1313"/>
    <lineage>
        <taxon>Bacteria</taxon>
        <taxon>Bacillati</taxon>
        <taxon>Bacillota</taxon>
        <taxon>Bacilli</taxon>
        <taxon>Lactobacillales</taxon>
        <taxon>Streptococcaceae</taxon>
        <taxon>Streptococcus</taxon>
    </lineage>
</organism>
<dbReference type="AlphaFoldDB" id="E8ZCP6"/>
<dbReference type="EMBL" id="FR671403">
    <property type="protein sequence ID" value="CBW38785.1"/>
    <property type="molecule type" value="Genomic_DNA"/>
</dbReference>
<sequence length="95" mass="11377">MFTTFFKKNHDNSDIFKKLIHRLSDMSSQDLEKIDRLLDIIFTPDQGSEQLKTESTYREETLDDTLLDDTLKEAKNQLHKEQLEKNLERFRKNSQ</sequence>
<reference evidence="1" key="2">
    <citation type="journal article" date="2011" name="Science">
        <title>Rapid pneumococcal evolution in response to clinical interventions.</title>
        <authorList>
            <person name="Croucher N.J."/>
            <person name="Harris S.R."/>
            <person name="Fraser C."/>
            <person name="Quail M.A."/>
            <person name="Burton J."/>
            <person name="Van der Linden M."/>
            <person name="McGee L."/>
            <person name="Von Gottberg A."/>
            <person name="Song J.H."/>
            <person name="Ko K.S."/>
            <person name="Pichon B."/>
            <person name="Baker S."/>
            <person name="Parry C.M."/>
            <person name="Lambertsen L.M."/>
            <person name="Shahinas D."/>
            <person name="Pillai D.R."/>
            <person name="Mitchell T.J."/>
            <person name="Dougan G."/>
            <person name="Tomasz A."/>
            <person name="Klugman K.P."/>
            <person name="Parkhill J."/>
            <person name="Hanage W.P."/>
            <person name="Bentley S.D."/>
        </authorList>
    </citation>
    <scope>NUCLEOTIDE SEQUENCE</scope>
    <source>
        <strain evidence="1">11930</strain>
    </source>
</reference>
<evidence type="ECO:0000313" key="1">
    <source>
        <dbReference type="EMBL" id="CBW38785.1"/>
    </source>
</evidence>
<accession>E8ZCP6</accession>
<reference evidence="1" key="1">
    <citation type="submission" date="2010-07" db="EMBL/GenBank/DDBJ databases">
        <authorList>
            <person name="Croucher N."/>
        </authorList>
    </citation>
    <scope>NUCLEOTIDE SEQUENCE</scope>
    <source>
        <strain evidence="1">11930</strain>
    </source>
</reference>
<name>E8ZCP6_STREE</name>
<proteinExistence type="predicted"/>